<evidence type="ECO:0000256" key="4">
    <source>
        <dbReference type="PROSITE-ProRule" id="PRU00091"/>
    </source>
</evidence>
<feature type="region of interest" description="Disordered" evidence="5">
    <location>
        <begin position="342"/>
        <end position="364"/>
    </location>
</feature>
<dbReference type="Gene3D" id="3.30.40.10">
    <property type="entry name" value="Zinc/RING finger domain, C3HC4 (zinc finger)"/>
    <property type="match status" value="1"/>
</dbReference>
<keyword evidence="7" id="KW-1185">Reference proteome</keyword>
<evidence type="ECO:0000259" key="6">
    <source>
        <dbReference type="PROSITE" id="PS50178"/>
    </source>
</evidence>
<dbReference type="Pfam" id="PF22586">
    <property type="entry name" value="ANCHR-like_BBOX"/>
    <property type="match status" value="1"/>
</dbReference>
<dbReference type="PANTHER" id="PTHR46603:SF1">
    <property type="entry name" value="ABSCISSION_NOCUT CHECKPOINT REGULATOR"/>
    <property type="match status" value="1"/>
</dbReference>
<dbReference type="CTD" id="84936"/>
<dbReference type="GO" id="GO:0008270">
    <property type="term" value="F:zinc ion binding"/>
    <property type="evidence" value="ECO:0007669"/>
    <property type="project" value="UniProtKB-KW"/>
</dbReference>
<dbReference type="GO" id="GO:0005813">
    <property type="term" value="C:centrosome"/>
    <property type="evidence" value="ECO:0007669"/>
    <property type="project" value="TreeGrafter"/>
</dbReference>
<dbReference type="RefSeq" id="XP_032825886.1">
    <property type="nucleotide sequence ID" value="XM_032969995.1"/>
</dbReference>
<name>A0AAJ7TXJ2_PETMA</name>
<dbReference type="InterPro" id="IPR017455">
    <property type="entry name" value="Znf_FYVE-rel"/>
</dbReference>
<dbReference type="GO" id="GO:0032266">
    <property type="term" value="F:phosphatidylinositol-3-phosphate binding"/>
    <property type="evidence" value="ECO:0007669"/>
    <property type="project" value="TreeGrafter"/>
</dbReference>
<proteinExistence type="predicted"/>
<reference evidence="8 9" key="1">
    <citation type="submission" date="2025-04" db="UniProtKB">
        <authorList>
            <consortium name="RefSeq"/>
        </authorList>
    </citation>
    <scope>IDENTIFICATION</scope>
    <source>
        <tissue evidence="8 9">Sperm</tissue>
    </source>
</reference>
<dbReference type="CDD" id="cd19817">
    <property type="entry name" value="Bbox1_ANCHR-like"/>
    <property type="match status" value="1"/>
</dbReference>
<feature type="region of interest" description="Disordered" evidence="5">
    <location>
        <begin position="413"/>
        <end position="433"/>
    </location>
</feature>
<evidence type="ECO:0000313" key="11">
    <source>
        <dbReference type="RefSeq" id="XP_032825886.1"/>
    </source>
</evidence>
<keyword evidence="1" id="KW-0479">Metal-binding</keyword>
<sequence length="433" mass="47337">MGSRCFGCACKFTMLRKEHGCKNCGRSFCGSCLSRTATVAKFDQKPQKVCSKCFGVLTKQGDGGNPSRPTPELSPPANYKKRVAALQAREQGQVAGPSTSRPASDMRGMSVEDREIAERLEKLKAGVQPTSAVPSQREIERRLAALRDDSSRDVPSLREMEERLAQLQGRPAPRSVGRAVHQPPDSRTQTEQANSLLTQMSEEVAIDGRFNPESTSSDDKTAMNDLNKGTNDSFPLNIAADKEGDLSKALEQETKDVLAAAKRELEFEARGRDDTVAVARRLAALKGEDPDKVVVQNLADSDSEDENEEKTVYRMLKQFGEEAAMDKASGFSERNSAATALEGPKFSQLPNPAAGANKQKTSRGVTAAVLRPSGNDSGSDDELPWCCICNEDAVLRCQGCDGDLYCKRCYREGHDKHDRPDHPTETYKATKKK</sequence>
<evidence type="ECO:0000313" key="8">
    <source>
        <dbReference type="RefSeq" id="XP_032825882.1"/>
    </source>
</evidence>
<accession>A0AAJ7TXJ2</accession>
<evidence type="ECO:0000256" key="3">
    <source>
        <dbReference type="ARBA" id="ARBA00022833"/>
    </source>
</evidence>
<dbReference type="GO" id="GO:0009838">
    <property type="term" value="P:abscission"/>
    <property type="evidence" value="ECO:0007669"/>
    <property type="project" value="TreeGrafter"/>
</dbReference>
<evidence type="ECO:0000313" key="10">
    <source>
        <dbReference type="RefSeq" id="XP_032825885.1"/>
    </source>
</evidence>
<evidence type="ECO:0000256" key="1">
    <source>
        <dbReference type="ARBA" id="ARBA00022723"/>
    </source>
</evidence>
<keyword evidence="2 4" id="KW-0863">Zinc-finger</keyword>
<evidence type="ECO:0000256" key="2">
    <source>
        <dbReference type="ARBA" id="ARBA00022771"/>
    </source>
</evidence>
<evidence type="ECO:0000313" key="9">
    <source>
        <dbReference type="RefSeq" id="XP_032825884.1"/>
    </source>
</evidence>
<dbReference type="GO" id="GO:0044878">
    <property type="term" value="P:mitotic cytokinesis checkpoint signaling"/>
    <property type="evidence" value="ECO:0007669"/>
    <property type="project" value="TreeGrafter"/>
</dbReference>
<dbReference type="AlphaFoldDB" id="A0AAJ7TXJ2"/>
<feature type="compositionally biased region" description="Basic and acidic residues" evidence="5">
    <location>
        <begin position="413"/>
        <end position="425"/>
    </location>
</feature>
<dbReference type="RefSeq" id="XP_032825884.1">
    <property type="nucleotide sequence ID" value="XM_032969993.1"/>
</dbReference>
<dbReference type="InterPro" id="IPR013083">
    <property type="entry name" value="Znf_RING/FYVE/PHD"/>
</dbReference>
<dbReference type="CDD" id="cd15749">
    <property type="entry name" value="FYVE_ZFY19"/>
    <property type="match status" value="1"/>
</dbReference>
<protein>
    <submittedName>
        <fullName evidence="8 9">Abscission/NoCut checkpoint regulator isoform X1</fullName>
    </submittedName>
</protein>
<feature type="domain" description="FYVE-type" evidence="6">
    <location>
        <begin position="1"/>
        <end position="58"/>
    </location>
</feature>
<dbReference type="SUPFAM" id="SSF57845">
    <property type="entry name" value="B-box zinc-binding domain"/>
    <property type="match status" value="1"/>
</dbReference>
<dbReference type="PANTHER" id="PTHR46603">
    <property type="entry name" value="ABSCISSION/NOCUT CHECKPOINT REGULATOR"/>
    <property type="match status" value="1"/>
</dbReference>
<dbReference type="RefSeq" id="XP_032825885.1">
    <property type="nucleotide sequence ID" value="XM_032969994.1"/>
</dbReference>
<feature type="region of interest" description="Disordered" evidence="5">
    <location>
        <begin position="166"/>
        <end position="193"/>
    </location>
</feature>
<dbReference type="Proteomes" id="UP001318040">
    <property type="component" value="Chromosome 43"/>
</dbReference>
<dbReference type="SMART" id="SM00064">
    <property type="entry name" value="FYVE"/>
    <property type="match status" value="1"/>
</dbReference>
<keyword evidence="3" id="KW-0862">Zinc</keyword>
<dbReference type="PROSITE" id="PS50178">
    <property type="entry name" value="ZF_FYVE"/>
    <property type="match status" value="1"/>
</dbReference>
<dbReference type="GO" id="GO:0032154">
    <property type="term" value="C:cleavage furrow"/>
    <property type="evidence" value="ECO:0007669"/>
    <property type="project" value="TreeGrafter"/>
</dbReference>
<feature type="region of interest" description="Disordered" evidence="5">
    <location>
        <begin position="209"/>
        <end position="236"/>
    </location>
</feature>
<dbReference type="GO" id="GO:0030496">
    <property type="term" value="C:midbody"/>
    <property type="evidence" value="ECO:0007669"/>
    <property type="project" value="TreeGrafter"/>
</dbReference>
<dbReference type="InterPro" id="IPR011011">
    <property type="entry name" value="Znf_FYVE_PHD"/>
</dbReference>
<feature type="region of interest" description="Disordered" evidence="5">
    <location>
        <begin position="89"/>
        <end position="109"/>
    </location>
</feature>
<dbReference type="InterPro" id="IPR000306">
    <property type="entry name" value="Znf_FYVE"/>
</dbReference>
<evidence type="ECO:0000313" key="7">
    <source>
        <dbReference type="Proteomes" id="UP001318040"/>
    </source>
</evidence>
<dbReference type="Pfam" id="PF01363">
    <property type="entry name" value="FYVE"/>
    <property type="match status" value="1"/>
</dbReference>
<organism evidence="7 8">
    <name type="scientific">Petromyzon marinus</name>
    <name type="common">Sea lamprey</name>
    <dbReference type="NCBI Taxonomy" id="7757"/>
    <lineage>
        <taxon>Eukaryota</taxon>
        <taxon>Metazoa</taxon>
        <taxon>Chordata</taxon>
        <taxon>Craniata</taxon>
        <taxon>Vertebrata</taxon>
        <taxon>Cyclostomata</taxon>
        <taxon>Hyperoartia</taxon>
        <taxon>Petromyzontiformes</taxon>
        <taxon>Petromyzontidae</taxon>
        <taxon>Petromyzon</taxon>
    </lineage>
</organism>
<evidence type="ECO:0000256" key="5">
    <source>
        <dbReference type="SAM" id="MobiDB-lite"/>
    </source>
</evidence>
<dbReference type="RefSeq" id="XP_032825882.1">
    <property type="nucleotide sequence ID" value="XM_032969991.1"/>
</dbReference>
<dbReference type="SUPFAM" id="SSF57903">
    <property type="entry name" value="FYVE/PHD zinc finger"/>
    <property type="match status" value="1"/>
</dbReference>
<gene>
    <name evidence="8 9 10 11" type="primary">ZFYVE19</name>
</gene>
<dbReference type="KEGG" id="pmrn:116951422"/>
<dbReference type="InterPro" id="IPR044553">
    <property type="entry name" value="Bbox1_ANCHR"/>
</dbReference>